<dbReference type="EMBL" id="KN822011">
    <property type="protein sequence ID" value="KIM67729.1"/>
    <property type="molecule type" value="Genomic_DNA"/>
</dbReference>
<protein>
    <submittedName>
        <fullName evidence="1">Uncharacterized protein</fullName>
    </submittedName>
</protein>
<dbReference type="AlphaFoldDB" id="A0A0C3EHI5"/>
<reference evidence="1 2" key="1">
    <citation type="submission" date="2014-04" db="EMBL/GenBank/DDBJ databases">
        <authorList>
            <consortium name="DOE Joint Genome Institute"/>
            <person name="Kuo A."/>
            <person name="Kohler A."/>
            <person name="Nagy L.G."/>
            <person name="Floudas D."/>
            <person name="Copeland A."/>
            <person name="Barry K.W."/>
            <person name="Cichocki N."/>
            <person name="Veneault-Fourrey C."/>
            <person name="LaButti K."/>
            <person name="Lindquist E.A."/>
            <person name="Lipzen A."/>
            <person name="Lundell T."/>
            <person name="Morin E."/>
            <person name="Murat C."/>
            <person name="Sun H."/>
            <person name="Tunlid A."/>
            <person name="Henrissat B."/>
            <person name="Grigoriev I.V."/>
            <person name="Hibbett D.S."/>
            <person name="Martin F."/>
            <person name="Nordberg H.P."/>
            <person name="Cantor M.N."/>
            <person name="Hua S.X."/>
        </authorList>
    </citation>
    <scope>NUCLEOTIDE SEQUENCE [LARGE SCALE GENOMIC DNA]</scope>
    <source>
        <strain evidence="1 2">Foug A</strain>
    </source>
</reference>
<accession>A0A0C3EHI5</accession>
<reference evidence="2" key="2">
    <citation type="submission" date="2015-01" db="EMBL/GenBank/DDBJ databases">
        <title>Evolutionary Origins and Diversification of the Mycorrhizal Mutualists.</title>
        <authorList>
            <consortium name="DOE Joint Genome Institute"/>
            <consortium name="Mycorrhizal Genomics Consortium"/>
            <person name="Kohler A."/>
            <person name="Kuo A."/>
            <person name="Nagy L.G."/>
            <person name="Floudas D."/>
            <person name="Copeland A."/>
            <person name="Barry K.W."/>
            <person name="Cichocki N."/>
            <person name="Veneault-Fourrey C."/>
            <person name="LaButti K."/>
            <person name="Lindquist E.A."/>
            <person name="Lipzen A."/>
            <person name="Lundell T."/>
            <person name="Morin E."/>
            <person name="Murat C."/>
            <person name="Riley R."/>
            <person name="Ohm R."/>
            <person name="Sun H."/>
            <person name="Tunlid A."/>
            <person name="Henrissat B."/>
            <person name="Grigoriev I.V."/>
            <person name="Hibbett D.S."/>
            <person name="Martin F."/>
        </authorList>
    </citation>
    <scope>NUCLEOTIDE SEQUENCE [LARGE SCALE GENOMIC DNA]</scope>
    <source>
        <strain evidence="2">Foug A</strain>
    </source>
</reference>
<organism evidence="1 2">
    <name type="scientific">Scleroderma citrinum Foug A</name>
    <dbReference type="NCBI Taxonomy" id="1036808"/>
    <lineage>
        <taxon>Eukaryota</taxon>
        <taxon>Fungi</taxon>
        <taxon>Dikarya</taxon>
        <taxon>Basidiomycota</taxon>
        <taxon>Agaricomycotina</taxon>
        <taxon>Agaricomycetes</taxon>
        <taxon>Agaricomycetidae</taxon>
        <taxon>Boletales</taxon>
        <taxon>Sclerodermatineae</taxon>
        <taxon>Sclerodermataceae</taxon>
        <taxon>Scleroderma</taxon>
    </lineage>
</organism>
<keyword evidence="2" id="KW-1185">Reference proteome</keyword>
<proteinExistence type="predicted"/>
<evidence type="ECO:0000313" key="1">
    <source>
        <dbReference type="EMBL" id="KIM67729.1"/>
    </source>
</evidence>
<sequence length="172" mass="19886">MRASATSSFPTLHLSLRPTFYIIEVKISASSVYNKLNTAMLTPMIDRQELESLNSDACVPHLLASAYSRPWDAELRFRPRTTNKYAVQGKAKRKSRRAARSFHQWEQRYQRHTCKGSYLFLKFMQNKSPCMISWFVMIDTEWCVSTALTGTWIFEYDESTKLLASSHKAKGT</sequence>
<dbReference type="HOGENOM" id="CLU_1556185_0_0_1"/>
<dbReference type="InParanoid" id="A0A0C3EHI5"/>
<gene>
    <name evidence="1" type="ORF">SCLCIDRAFT_1209843</name>
</gene>
<name>A0A0C3EHI5_9AGAM</name>
<dbReference type="Proteomes" id="UP000053989">
    <property type="component" value="Unassembled WGS sequence"/>
</dbReference>
<evidence type="ECO:0000313" key="2">
    <source>
        <dbReference type="Proteomes" id="UP000053989"/>
    </source>
</evidence>